<evidence type="ECO:0000256" key="2">
    <source>
        <dbReference type="ARBA" id="ARBA00022821"/>
    </source>
</evidence>
<dbReference type="EnsemblPlants" id="AET7Gv20971900.1">
    <property type="protein sequence ID" value="AET7Gv20971900.1"/>
    <property type="gene ID" value="AET7Gv20971900"/>
</dbReference>
<dbReference type="Proteomes" id="UP000015105">
    <property type="component" value="Chromosome 7D"/>
</dbReference>
<dbReference type="InterPro" id="IPR036388">
    <property type="entry name" value="WH-like_DNA-bd_sf"/>
</dbReference>
<dbReference type="Gene3D" id="1.10.8.430">
    <property type="entry name" value="Helical domain of apoptotic protease-activating factors"/>
    <property type="match status" value="1"/>
</dbReference>
<dbReference type="SUPFAM" id="SSF52058">
    <property type="entry name" value="L domain-like"/>
    <property type="match status" value="2"/>
</dbReference>
<feature type="domain" description="R13L1/DRL21-like LRR repeat region" evidence="4">
    <location>
        <begin position="386"/>
        <end position="511"/>
    </location>
</feature>
<evidence type="ECO:0000313" key="5">
    <source>
        <dbReference type="EnsemblPlants" id="AET7Gv20971900.1"/>
    </source>
</evidence>
<reference evidence="5" key="4">
    <citation type="submission" date="2019-03" db="UniProtKB">
        <authorList>
            <consortium name="EnsemblPlants"/>
        </authorList>
    </citation>
    <scope>IDENTIFICATION</scope>
</reference>
<dbReference type="Gramene" id="AET7Gv20971900.1">
    <property type="protein sequence ID" value="AET7Gv20971900.1"/>
    <property type="gene ID" value="AET7Gv20971900"/>
</dbReference>
<keyword evidence="2" id="KW-0611">Plant defense</keyword>
<sequence length="905" mass="103466">MLDSRSLFTLQGLERDDSWLLFRRCAFGSSKPEGYPELKRLGYQIVQKLKGSPLALKVIGGHLNGKYSDAEWEDVLQKYVLNPNDILTILRLSYDSLPKHLEQCFVYYSLFQKGYRIDSNRLIWMWIAQGLVHPEGNNSRRLEDIGRSYFNDLLVRSFFQVLCCGGQTYYTMHDSMNDLALHVSHGECFRIDHGSIGVLPHHITHLSVSAEQLGDLVKYDGLGRLRTFIILNDSWFCSKDSLSHDILDKLKCVRVLDVSGCCFGSLPEAVNHLRHLRYLAIRRTYSPLPTTISRLHHLQSLFVLYHSCYSARISCSNERTHLKYSRREVKNTGGHFSLPESISRLINLVHVDVEKAYTLMLSGIRQLLCVEGSVEFLVDKEEQSLVRLKDLNQIGGELSVRFLENVKSSEDAAKSRLDLKEHISKLELQWESCDGAHDMDKGFEVLDVLKPHRHLHELTISGYPGVKSPSWLESDWLRRLKLICVRDCNRWEVLPPLGDLPFLSTLEVRRMEEIKALGQEFFGHAGFPSLQTLLLERLPKPEWCLVDDDKVLQNLRHLSVAGCPRLRAYPTHPCTLRHIAVLDKEVINIKLQMDSFELSRSFCHVVSTSFHVLRSHHLVSIEYMDIYVTSLVQMPTTVFHNMKSLKKLKIFGIDKQNAFLVITTLLGENECPVLTLSLKDLVLMDCYLQPSSFSKLLNNLSSLERICLFDCGSLEITGLPVSLHHLRMLKQLNISNCHWISSIEGSESLLSLEVMKIFCCYGLKSVPYLDDMPCLQKLELLGCPQVMQLPKAGHQTTLKELEVRFFDGLSSLRQLCDLVSLVKLSIVDCSNLLWLPDLDGFYSLRCLSIDQCPRLMSLPRSGLPVSLETFFLSGCHQALEEQFQRKEGPDYNKFAALPGCKWENH</sequence>
<keyword evidence="1" id="KW-0433">Leucine-rich repeat</keyword>
<dbReference type="InterPro" id="IPR042197">
    <property type="entry name" value="Apaf_helical"/>
</dbReference>
<dbReference type="Gene3D" id="1.10.10.10">
    <property type="entry name" value="Winged helix-like DNA-binding domain superfamily/Winged helix DNA-binding domain"/>
    <property type="match status" value="1"/>
</dbReference>
<proteinExistence type="predicted"/>
<dbReference type="Pfam" id="PF25019">
    <property type="entry name" value="LRR_R13L1-DRL21"/>
    <property type="match status" value="1"/>
</dbReference>
<dbReference type="GO" id="GO:0043531">
    <property type="term" value="F:ADP binding"/>
    <property type="evidence" value="ECO:0007669"/>
    <property type="project" value="InterPro"/>
</dbReference>
<dbReference type="STRING" id="200361.A0A453SJT8"/>
<organism evidence="5 6">
    <name type="scientific">Aegilops tauschii subsp. strangulata</name>
    <name type="common">Goatgrass</name>
    <dbReference type="NCBI Taxonomy" id="200361"/>
    <lineage>
        <taxon>Eukaryota</taxon>
        <taxon>Viridiplantae</taxon>
        <taxon>Streptophyta</taxon>
        <taxon>Embryophyta</taxon>
        <taxon>Tracheophyta</taxon>
        <taxon>Spermatophyta</taxon>
        <taxon>Magnoliopsida</taxon>
        <taxon>Liliopsida</taxon>
        <taxon>Poales</taxon>
        <taxon>Poaceae</taxon>
        <taxon>BOP clade</taxon>
        <taxon>Pooideae</taxon>
        <taxon>Triticodae</taxon>
        <taxon>Triticeae</taxon>
        <taxon>Triticinae</taxon>
        <taxon>Aegilops</taxon>
    </lineage>
</organism>
<evidence type="ECO:0000259" key="3">
    <source>
        <dbReference type="Pfam" id="PF23559"/>
    </source>
</evidence>
<accession>A0A453SJT8</accession>
<reference evidence="5" key="3">
    <citation type="journal article" date="2017" name="Nature">
        <title>Genome sequence of the progenitor of the wheat D genome Aegilops tauschii.</title>
        <authorList>
            <person name="Luo M.C."/>
            <person name="Gu Y.Q."/>
            <person name="Puiu D."/>
            <person name="Wang H."/>
            <person name="Twardziok S.O."/>
            <person name="Deal K.R."/>
            <person name="Huo N."/>
            <person name="Zhu T."/>
            <person name="Wang L."/>
            <person name="Wang Y."/>
            <person name="McGuire P.E."/>
            <person name="Liu S."/>
            <person name="Long H."/>
            <person name="Ramasamy R.K."/>
            <person name="Rodriguez J.C."/>
            <person name="Van S.L."/>
            <person name="Yuan L."/>
            <person name="Wang Z."/>
            <person name="Xia Z."/>
            <person name="Xiao L."/>
            <person name="Anderson O.D."/>
            <person name="Ouyang S."/>
            <person name="Liang Y."/>
            <person name="Zimin A.V."/>
            <person name="Pertea G."/>
            <person name="Qi P."/>
            <person name="Bennetzen J.L."/>
            <person name="Dai X."/>
            <person name="Dawson M.W."/>
            <person name="Muller H.G."/>
            <person name="Kugler K."/>
            <person name="Rivarola-Duarte L."/>
            <person name="Spannagl M."/>
            <person name="Mayer K.F.X."/>
            <person name="Lu F.H."/>
            <person name="Bevan M.W."/>
            <person name="Leroy P."/>
            <person name="Li P."/>
            <person name="You F.M."/>
            <person name="Sun Q."/>
            <person name="Liu Z."/>
            <person name="Lyons E."/>
            <person name="Wicker T."/>
            <person name="Salzberg S.L."/>
            <person name="Devos K.M."/>
            <person name="Dvorak J."/>
        </authorList>
    </citation>
    <scope>NUCLEOTIDE SEQUENCE [LARGE SCALE GENOMIC DNA]</scope>
    <source>
        <strain evidence="5">cv. AL8/78</strain>
    </source>
</reference>
<dbReference type="Gene3D" id="3.80.10.10">
    <property type="entry name" value="Ribonuclease Inhibitor"/>
    <property type="match status" value="3"/>
</dbReference>
<protein>
    <submittedName>
        <fullName evidence="5">Uncharacterized protein</fullName>
    </submittedName>
</protein>
<dbReference type="InterPro" id="IPR027417">
    <property type="entry name" value="P-loop_NTPase"/>
</dbReference>
<reference evidence="6" key="2">
    <citation type="journal article" date="2017" name="Nat. Plants">
        <title>The Aegilops tauschii genome reveals multiple impacts of transposons.</title>
        <authorList>
            <person name="Zhao G."/>
            <person name="Zou C."/>
            <person name="Li K."/>
            <person name="Wang K."/>
            <person name="Li T."/>
            <person name="Gao L."/>
            <person name="Zhang X."/>
            <person name="Wang H."/>
            <person name="Yang Z."/>
            <person name="Liu X."/>
            <person name="Jiang W."/>
            <person name="Mao L."/>
            <person name="Kong X."/>
            <person name="Jiao Y."/>
            <person name="Jia J."/>
        </authorList>
    </citation>
    <scope>NUCLEOTIDE SEQUENCE [LARGE SCALE GENOMIC DNA]</scope>
    <source>
        <strain evidence="6">cv. AL8/78</strain>
    </source>
</reference>
<feature type="domain" description="Disease resistance protein winged helix" evidence="3">
    <location>
        <begin position="110"/>
        <end position="180"/>
    </location>
</feature>
<reference evidence="6" key="1">
    <citation type="journal article" date="2014" name="Science">
        <title>Ancient hybridizations among the ancestral genomes of bread wheat.</title>
        <authorList>
            <consortium name="International Wheat Genome Sequencing Consortium,"/>
            <person name="Marcussen T."/>
            <person name="Sandve S.R."/>
            <person name="Heier L."/>
            <person name="Spannagl M."/>
            <person name="Pfeifer M."/>
            <person name="Jakobsen K.S."/>
            <person name="Wulff B.B."/>
            <person name="Steuernagel B."/>
            <person name="Mayer K.F."/>
            <person name="Olsen O.A."/>
        </authorList>
    </citation>
    <scope>NUCLEOTIDE SEQUENCE [LARGE SCALE GENOMIC DNA]</scope>
    <source>
        <strain evidence="6">cv. AL8/78</strain>
    </source>
</reference>
<evidence type="ECO:0000256" key="1">
    <source>
        <dbReference type="ARBA" id="ARBA00022614"/>
    </source>
</evidence>
<dbReference type="Pfam" id="PF23559">
    <property type="entry name" value="WHD_DRP"/>
    <property type="match status" value="1"/>
</dbReference>
<dbReference type="PANTHER" id="PTHR36766">
    <property type="entry name" value="PLANT BROAD-SPECTRUM MILDEW RESISTANCE PROTEIN RPW8"/>
    <property type="match status" value="1"/>
</dbReference>
<dbReference type="PANTHER" id="PTHR36766:SF55">
    <property type="entry name" value="OS11G0492900 PROTEIN"/>
    <property type="match status" value="1"/>
</dbReference>
<dbReference type="SUPFAM" id="SSF52540">
    <property type="entry name" value="P-loop containing nucleoside triphosphate hydrolases"/>
    <property type="match status" value="1"/>
</dbReference>
<dbReference type="AlphaFoldDB" id="A0A453SJT8"/>
<evidence type="ECO:0000259" key="4">
    <source>
        <dbReference type="Pfam" id="PF25019"/>
    </source>
</evidence>
<dbReference type="InterPro" id="IPR056789">
    <property type="entry name" value="LRR_R13L1-DRL21"/>
</dbReference>
<reference evidence="5" key="5">
    <citation type="journal article" date="2021" name="G3 (Bethesda)">
        <title>Aegilops tauschii genome assembly Aet v5.0 features greater sequence contiguity and improved annotation.</title>
        <authorList>
            <person name="Wang L."/>
            <person name="Zhu T."/>
            <person name="Rodriguez J.C."/>
            <person name="Deal K.R."/>
            <person name="Dubcovsky J."/>
            <person name="McGuire P.E."/>
            <person name="Lux T."/>
            <person name="Spannagl M."/>
            <person name="Mayer K.F.X."/>
            <person name="Baldrich P."/>
            <person name="Meyers B.C."/>
            <person name="Huo N."/>
            <person name="Gu Y.Q."/>
            <person name="Zhou H."/>
            <person name="Devos K.M."/>
            <person name="Bennetzen J.L."/>
            <person name="Unver T."/>
            <person name="Budak H."/>
            <person name="Gulick P.J."/>
            <person name="Galiba G."/>
            <person name="Kalapos B."/>
            <person name="Nelson D.R."/>
            <person name="Li P."/>
            <person name="You F.M."/>
            <person name="Luo M.C."/>
            <person name="Dvorak J."/>
        </authorList>
    </citation>
    <scope>NUCLEOTIDE SEQUENCE [LARGE SCALE GENOMIC DNA]</scope>
    <source>
        <strain evidence="5">cv. AL8/78</strain>
    </source>
</reference>
<name>A0A453SJT8_AEGTS</name>
<keyword evidence="6" id="KW-1185">Reference proteome</keyword>
<dbReference type="GO" id="GO:0006952">
    <property type="term" value="P:defense response"/>
    <property type="evidence" value="ECO:0007669"/>
    <property type="project" value="UniProtKB-KW"/>
</dbReference>
<dbReference type="InterPro" id="IPR058922">
    <property type="entry name" value="WHD_DRP"/>
</dbReference>
<dbReference type="InterPro" id="IPR032675">
    <property type="entry name" value="LRR_dom_sf"/>
</dbReference>
<evidence type="ECO:0000313" key="6">
    <source>
        <dbReference type="Proteomes" id="UP000015105"/>
    </source>
</evidence>